<feature type="transmembrane region" description="Helical" evidence="7">
    <location>
        <begin position="56"/>
        <end position="78"/>
    </location>
</feature>
<evidence type="ECO:0000313" key="9">
    <source>
        <dbReference type="Proteomes" id="UP000753961"/>
    </source>
</evidence>
<protein>
    <submittedName>
        <fullName evidence="8">GlsB/YeaQ/YmgE family stress response membrane protein</fullName>
    </submittedName>
</protein>
<keyword evidence="9" id="KW-1185">Reference proteome</keyword>
<evidence type="ECO:0000313" key="8">
    <source>
        <dbReference type="EMBL" id="MBY5959143.1"/>
    </source>
</evidence>
<dbReference type="InterPro" id="IPR007341">
    <property type="entry name" value="Transgly_assoc"/>
</dbReference>
<feature type="transmembrane region" description="Helical" evidence="7">
    <location>
        <begin position="29"/>
        <end position="50"/>
    </location>
</feature>
<comment type="subcellular location">
    <subcellularLocation>
        <location evidence="1">Cell membrane</location>
        <topology evidence="1">Multi-pass membrane protein</topology>
    </subcellularLocation>
</comment>
<sequence>MFKILGWIIIGGIAGWIASLMWKGSGSGLLINIVLGIAGGIVGGFVFRLLGMQSTGTWGSLVTAVVGAFLLLWLRAFFRHTKKR</sequence>
<evidence type="ECO:0000256" key="4">
    <source>
        <dbReference type="ARBA" id="ARBA00022692"/>
    </source>
</evidence>
<dbReference type="GO" id="GO:0005886">
    <property type="term" value="C:plasma membrane"/>
    <property type="evidence" value="ECO:0007669"/>
    <property type="project" value="UniProtKB-SubCell"/>
</dbReference>
<evidence type="ECO:0000256" key="6">
    <source>
        <dbReference type="ARBA" id="ARBA00023136"/>
    </source>
</evidence>
<reference evidence="8" key="1">
    <citation type="submission" date="2021-06" db="EMBL/GenBank/DDBJ databases">
        <title>44 bacteria genomes isolated from Dapeng, Shenzhen.</title>
        <authorList>
            <person name="Zheng W."/>
            <person name="Yu S."/>
            <person name="Huang Y."/>
        </authorList>
    </citation>
    <scope>NUCLEOTIDE SEQUENCE</scope>
    <source>
        <strain evidence="8">DP5N28-2</strain>
    </source>
</reference>
<feature type="transmembrane region" description="Helical" evidence="7">
    <location>
        <begin position="6"/>
        <end position="22"/>
    </location>
</feature>
<gene>
    <name evidence="8" type="ORF">KUV50_13405</name>
</gene>
<dbReference type="RefSeq" id="WP_222580682.1">
    <property type="nucleotide sequence ID" value="NZ_JAHVHU010000012.1"/>
</dbReference>
<evidence type="ECO:0000256" key="2">
    <source>
        <dbReference type="ARBA" id="ARBA00011006"/>
    </source>
</evidence>
<evidence type="ECO:0000256" key="5">
    <source>
        <dbReference type="ARBA" id="ARBA00022989"/>
    </source>
</evidence>
<dbReference type="PANTHER" id="PTHR33884:SF3">
    <property type="entry name" value="UPF0410 PROTEIN YMGE"/>
    <property type="match status" value="1"/>
</dbReference>
<keyword evidence="4 7" id="KW-0812">Transmembrane</keyword>
<dbReference type="PANTHER" id="PTHR33884">
    <property type="entry name" value="UPF0410 PROTEIN YMGE"/>
    <property type="match status" value="1"/>
</dbReference>
<dbReference type="Proteomes" id="UP000753961">
    <property type="component" value="Unassembled WGS sequence"/>
</dbReference>
<comment type="similarity">
    <text evidence="2">Belongs to the UPF0410 family.</text>
</comment>
<accession>A0A953LAX6</accession>
<dbReference type="Pfam" id="PF04226">
    <property type="entry name" value="Transgly_assoc"/>
    <property type="match status" value="1"/>
</dbReference>
<dbReference type="AlphaFoldDB" id="A0A953LAX6"/>
<dbReference type="EMBL" id="JAHVHU010000012">
    <property type="protein sequence ID" value="MBY5959143.1"/>
    <property type="molecule type" value="Genomic_DNA"/>
</dbReference>
<proteinExistence type="inferred from homology"/>
<keyword evidence="6 7" id="KW-0472">Membrane</keyword>
<keyword evidence="5 7" id="KW-1133">Transmembrane helix</keyword>
<evidence type="ECO:0000256" key="7">
    <source>
        <dbReference type="SAM" id="Phobius"/>
    </source>
</evidence>
<comment type="caution">
    <text evidence="8">The sequence shown here is derived from an EMBL/GenBank/DDBJ whole genome shotgun (WGS) entry which is preliminary data.</text>
</comment>
<evidence type="ECO:0000256" key="3">
    <source>
        <dbReference type="ARBA" id="ARBA00022475"/>
    </source>
</evidence>
<evidence type="ECO:0000256" key="1">
    <source>
        <dbReference type="ARBA" id="ARBA00004651"/>
    </source>
</evidence>
<organism evidence="8 9">
    <name type="scientific">Membranihabitans marinus</name>
    <dbReference type="NCBI Taxonomy" id="1227546"/>
    <lineage>
        <taxon>Bacteria</taxon>
        <taxon>Pseudomonadati</taxon>
        <taxon>Bacteroidota</taxon>
        <taxon>Saprospiria</taxon>
        <taxon>Saprospirales</taxon>
        <taxon>Saprospiraceae</taxon>
        <taxon>Membranihabitans</taxon>
    </lineage>
</organism>
<keyword evidence="3" id="KW-1003">Cell membrane</keyword>
<name>A0A953LAX6_9BACT</name>